<evidence type="ECO:0000313" key="3">
    <source>
        <dbReference type="Proteomes" id="UP000265520"/>
    </source>
</evidence>
<dbReference type="Proteomes" id="UP000265520">
    <property type="component" value="Unassembled WGS sequence"/>
</dbReference>
<feature type="non-terminal residue" evidence="2">
    <location>
        <position position="108"/>
    </location>
</feature>
<protein>
    <submittedName>
        <fullName evidence="2">Uncharacterized protein</fullName>
    </submittedName>
</protein>
<accession>A0A392RFA4</accession>
<dbReference type="AlphaFoldDB" id="A0A392RFA4"/>
<feature type="region of interest" description="Disordered" evidence="1">
    <location>
        <begin position="1"/>
        <end position="72"/>
    </location>
</feature>
<evidence type="ECO:0000256" key="1">
    <source>
        <dbReference type="SAM" id="MobiDB-lite"/>
    </source>
</evidence>
<evidence type="ECO:0000313" key="2">
    <source>
        <dbReference type="EMBL" id="MCI35251.1"/>
    </source>
</evidence>
<feature type="compositionally biased region" description="Basic and acidic residues" evidence="1">
    <location>
        <begin position="9"/>
        <end position="18"/>
    </location>
</feature>
<name>A0A392RFA4_9FABA</name>
<comment type="caution">
    <text evidence="2">The sequence shown here is derived from an EMBL/GenBank/DDBJ whole genome shotgun (WGS) entry which is preliminary data.</text>
</comment>
<proteinExistence type="predicted"/>
<keyword evidence="3" id="KW-1185">Reference proteome</keyword>
<sequence>MVSPSKKGKSTERSEQRRRSPQGLVLMAKQGPSLSKIRGNQGHRSPTPLRGDTPLRHSPPGSDEEDSRCPLSKEIMKAPIPAGFEKLPLLGTYDGQNDPDEHINNINA</sequence>
<organism evidence="2 3">
    <name type="scientific">Trifolium medium</name>
    <dbReference type="NCBI Taxonomy" id="97028"/>
    <lineage>
        <taxon>Eukaryota</taxon>
        <taxon>Viridiplantae</taxon>
        <taxon>Streptophyta</taxon>
        <taxon>Embryophyta</taxon>
        <taxon>Tracheophyta</taxon>
        <taxon>Spermatophyta</taxon>
        <taxon>Magnoliopsida</taxon>
        <taxon>eudicotyledons</taxon>
        <taxon>Gunneridae</taxon>
        <taxon>Pentapetalae</taxon>
        <taxon>rosids</taxon>
        <taxon>fabids</taxon>
        <taxon>Fabales</taxon>
        <taxon>Fabaceae</taxon>
        <taxon>Papilionoideae</taxon>
        <taxon>50 kb inversion clade</taxon>
        <taxon>NPAAA clade</taxon>
        <taxon>Hologalegina</taxon>
        <taxon>IRL clade</taxon>
        <taxon>Trifolieae</taxon>
        <taxon>Trifolium</taxon>
    </lineage>
</organism>
<reference evidence="2 3" key="1">
    <citation type="journal article" date="2018" name="Front. Plant Sci.">
        <title>Red Clover (Trifolium pratense) and Zigzag Clover (T. medium) - A Picture of Genomic Similarities and Differences.</title>
        <authorList>
            <person name="Dluhosova J."/>
            <person name="Istvanek J."/>
            <person name="Nedelnik J."/>
            <person name="Repkova J."/>
        </authorList>
    </citation>
    <scope>NUCLEOTIDE SEQUENCE [LARGE SCALE GENOMIC DNA]</scope>
    <source>
        <strain evidence="3">cv. 10/8</strain>
        <tissue evidence="2">Leaf</tissue>
    </source>
</reference>
<dbReference type="EMBL" id="LXQA010221607">
    <property type="protein sequence ID" value="MCI35251.1"/>
    <property type="molecule type" value="Genomic_DNA"/>
</dbReference>